<protein>
    <submittedName>
        <fullName evidence="1">Uncharacterized protein</fullName>
    </submittedName>
</protein>
<proteinExistence type="predicted"/>
<sequence length="34" mass="4179">MAKIWRNSDVQMKSSFLYNVSIRRKQYAYVREPL</sequence>
<dbReference type="EMBL" id="BK016079">
    <property type="protein sequence ID" value="DAF93020.1"/>
    <property type="molecule type" value="Genomic_DNA"/>
</dbReference>
<reference evidence="1" key="1">
    <citation type="journal article" date="2021" name="Proc. Natl. Acad. Sci. U.S.A.">
        <title>A Catalog of Tens of Thousands of Viruses from Human Metagenomes Reveals Hidden Associations with Chronic Diseases.</title>
        <authorList>
            <person name="Tisza M.J."/>
            <person name="Buck C.B."/>
        </authorList>
    </citation>
    <scope>NUCLEOTIDE SEQUENCE</scope>
    <source>
        <strain evidence="1">CtGrV43</strain>
    </source>
</reference>
<accession>A0A8S5UF09</accession>
<evidence type="ECO:0000313" key="1">
    <source>
        <dbReference type="EMBL" id="DAF93020.1"/>
    </source>
</evidence>
<organism evidence="1">
    <name type="scientific">Myoviridae sp. ctGrV43</name>
    <dbReference type="NCBI Taxonomy" id="2825075"/>
    <lineage>
        <taxon>Viruses</taxon>
        <taxon>Duplodnaviria</taxon>
        <taxon>Heunggongvirae</taxon>
        <taxon>Uroviricota</taxon>
        <taxon>Caudoviricetes</taxon>
    </lineage>
</organism>
<name>A0A8S5UF09_9CAUD</name>